<accession>A0A9W4X709</accession>
<dbReference type="Proteomes" id="UP001154255">
    <property type="component" value="Unassembled WGS sequence"/>
</dbReference>
<dbReference type="RefSeq" id="WP_271789990.1">
    <property type="nucleotide sequence ID" value="NZ_CAMXCM010000004.1"/>
</dbReference>
<dbReference type="Gene3D" id="3.40.50.720">
    <property type="entry name" value="NAD(P)-binding Rossmann-like Domain"/>
    <property type="match status" value="2"/>
</dbReference>
<dbReference type="SUPFAM" id="SSF51735">
    <property type="entry name" value="NAD(P)-binding Rossmann-fold domains"/>
    <property type="match status" value="1"/>
</dbReference>
<name>A0A9W4X709_9PROT</name>
<organism evidence="1 3">
    <name type="scientific">Commensalibacter communis</name>
    <dbReference type="NCBI Taxonomy" id="2972786"/>
    <lineage>
        <taxon>Bacteria</taxon>
        <taxon>Pseudomonadati</taxon>
        <taxon>Pseudomonadota</taxon>
        <taxon>Alphaproteobacteria</taxon>
        <taxon>Acetobacterales</taxon>
        <taxon>Acetobacteraceae</taxon>
    </lineage>
</organism>
<protein>
    <submittedName>
        <fullName evidence="1 2">Contains NAD(P)-binding and DUF2867 domains (YbjT)</fullName>
    </submittedName>
</protein>
<keyword evidence="4" id="KW-1185">Reference proteome</keyword>
<proteinExistence type="predicted"/>
<dbReference type="PANTHER" id="PTHR12126">
    <property type="entry name" value="NADH-UBIQUINONE OXIDOREDUCTASE 39 KDA SUBUNIT-RELATED"/>
    <property type="match status" value="1"/>
</dbReference>
<dbReference type="Proteomes" id="UP001154259">
    <property type="component" value="Unassembled WGS sequence"/>
</dbReference>
<dbReference type="EMBL" id="CAMXCM010000004">
    <property type="protein sequence ID" value="CAI3948091.1"/>
    <property type="molecule type" value="Genomic_DNA"/>
</dbReference>
<evidence type="ECO:0000313" key="1">
    <source>
        <dbReference type="EMBL" id="CAI3948091.1"/>
    </source>
</evidence>
<dbReference type="AlphaFoldDB" id="A0A9W4X709"/>
<dbReference type="EMBL" id="CAMXCS010000003">
    <property type="protein sequence ID" value="CAI3948593.1"/>
    <property type="molecule type" value="Genomic_DNA"/>
</dbReference>
<dbReference type="InterPro" id="IPR036291">
    <property type="entry name" value="NAD(P)-bd_dom_sf"/>
</dbReference>
<evidence type="ECO:0000313" key="3">
    <source>
        <dbReference type="Proteomes" id="UP001154255"/>
    </source>
</evidence>
<evidence type="ECO:0000313" key="2">
    <source>
        <dbReference type="EMBL" id="CAI3948593.1"/>
    </source>
</evidence>
<gene>
    <name evidence="2" type="ORF">R53529_LOCUS1558</name>
    <name evidence="1" type="ORF">R53530_LOCUS1652</name>
</gene>
<sequence>MKQPFSLPRKIHIIGASGRSGSALIKELQNHGCTVIALVRNLEKWQRTNLTCEYRIIDLKGSPALLVNALQDASHIVNTAHARHAPTILKAGPTDAIYVFLGSTRKFTQWPDSHGNGVLAGENAFLRSNCKGVILHPTMIYGSQGENNVQRLAKLLRKLPVIPLPNGGKALVQPIHQSDVTKSILAALSRQWDAPNSLVIAGGSVLSYKEFIQVILQQAGIKPKIFIPLPVSLLKTAAFFTKFVPIIPTIGTDEIQRLVENKNFDIAEMKKQLGLEPIDFQTGIRQTKL</sequence>
<dbReference type="PANTHER" id="PTHR12126:SF11">
    <property type="entry name" value="NADH DEHYDROGENASE [UBIQUINONE] 1 ALPHA SUBCOMPLEX SUBUNIT 9, MITOCHONDRIAL"/>
    <property type="match status" value="1"/>
</dbReference>
<reference evidence="1" key="1">
    <citation type="submission" date="2022-10" db="EMBL/GenBank/DDBJ databases">
        <authorList>
            <person name="Botero Cardona J."/>
        </authorList>
    </citation>
    <scope>NUCLEOTIDE SEQUENCE</scope>
    <source>
        <strain evidence="1">LMG 31819</strain>
        <strain evidence="2">R-53529</strain>
    </source>
</reference>
<dbReference type="InterPro" id="IPR051207">
    <property type="entry name" value="ComplexI_NDUFA9_subunit"/>
</dbReference>
<comment type="caution">
    <text evidence="1">The sequence shown here is derived from an EMBL/GenBank/DDBJ whole genome shotgun (WGS) entry which is preliminary data.</text>
</comment>
<dbReference type="GO" id="GO:0044877">
    <property type="term" value="F:protein-containing complex binding"/>
    <property type="evidence" value="ECO:0007669"/>
    <property type="project" value="TreeGrafter"/>
</dbReference>
<evidence type="ECO:0000313" key="4">
    <source>
        <dbReference type="Proteomes" id="UP001154259"/>
    </source>
</evidence>